<evidence type="ECO:0008006" key="3">
    <source>
        <dbReference type="Google" id="ProtNLM"/>
    </source>
</evidence>
<dbReference type="EMBL" id="KV425586">
    <property type="protein sequence ID" value="KZT23300.1"/>
    <property type="molecule type" value="Genomic_DNA"/>
</dbReference>
<dbReference type="InParanoid" id="A0A165R4L9"/>
<reference evidence="1 2" key="1">
    <citation type="journal article" date="2016" name="Mol. Biol. Evol.">
        <title>Comparative Genomics of Early-Diverging Mushroom-Forming Fungi Provides Insights into the Origins of Lignocellulose Decay Capabilities.</title>
        <authorList>
            <person name="Nagy L.G."/>
            <person name="Riley R."/>
            <person name="Tritt A."/>
            <person name="Adam C."/>
            <person name="Daum C."/>
            <person name="Floudas D."/>
            <person name="Sun H."/>
            <person name="Yadav J.S."/>
            <person name="Pangilinan J."/>
            <person name="Larsson K.H."/>
            <person name="Matsuura K."/>
            <person name="Barry K."/>
            <person name="Labutti K."/>
            <person name="Kuo R."/>
            <person name="Ohm R.A."/>
            <person name="Bhattacharya S.S."/>
            <person name="Shirouzu T."/>
            <person name="Yoshinaga Y."/>
            <person name="Martin F.M."/>
            <person name="Grigoriev I.V."/>
            <person name="Hibbett D.S."/>
        </authorList>
    </citation>
    <scope>NUCLEOTIDE SEQUENCE [LARGE SCALE GENOMIC DNA]</scope>
    <source>
        <strain evidence="1 2">HHB14362 ss-1</strain>
    </source>
</reference>
<evidence type="ECO:0000313" key="1">
    <source>
        <dbReference type="EMBL" id="KZT23300.1"/>
    </source>
</evidence>
<name>A0A165R4L9_9AGAM</name>
<organism evidence="1 2">
    <name type="scientific">Neolentinus lepideus HHB14362 ss-1</name>
    <dbReference type="NCBI Taxonomy" id="1314782"/>
    <lineage>
        <taxon>Eukaryota</taxon>
        <taxon>Fungi</taxon>
        <taxon>Dikarya</taxon>
        <taxon>Basidiomycota</taxon>
        <taxon>Agaricomycotina</taxon>
        <taxon>Agaricomycetes</taxon>
        <taxon>Gloeophyllales</taxon>
        <taxon>Gloeophyllaceae</taxon>
        <taxon>Neolentinus</taxon>
    </lineage>
</organism>
<keyword evidence="2" id="KW-1185">Reference proteome</keyword>
<sequence>MVNYINCASAPIKVLPLELLDNILVLAVDVEKTTAAANGLSSLSWMKIGHVCRQWYGVLKMRKSLWNEIVAVNPDVTTLFLERAFKPSVRLAIRVTDDSDSEETRTHLFDVLEQFSDKIVSLDMEMPGAMWETFCNGREPWQMRRLERMRLWTYGVTDPVPATSVVPFSAPMVKELITCRFSLTTIQPLMSQSIERLEVLGNVQVPASDIWMAFGRMGAKPNLTHLAVCATVIDDGTRQDIDLPRLQKLVLPVRNTAAADMFTHIVLPSSASITLEVECDDLDLDEVKAIIKTISPKINEIVSCNGFKTCNLYHVNTAHTNMVFAPALEERGAVANGAHTRSAGEQKFRSQPELRSQLELKSQGKLELVLSSYQEEEEAQVYDALAEDLKPSLKQVTVLKIEDMRAYNAPGLPPTRTMIGPFPSRLVRVLKRDFSARNDTWRSELVCSRLWKMELHYVRFRKTYHDNSADDFSETNVKNLTIRYAVNLEGKDAKDLREAIPWVDWTGPLGAEDGGNDDDDDVEDVFGETVTEPDEDEDNVVEEEVVVTGDVDIVATSGNDAAVAEEGVDGKSEE</sequence>
<dbReference type="Proteomes" id="UP000076761">
    <property type="component" value="Unassembled WGS sequence"/>
</dbReference>
<proteinExistence type="predicted"/>
<accession>A0A165R4L9</accession>
<dbReference type="AlphaFoldDB" id="A0A165R4L9"/>
<evidence type="ECO:0000313" key="2">
    <source>
        <dbReference type="Proteomes" id="UP000076761"/>
    </source>
</evidence>
<dbReference type="OrthoDB" id="3306359at2759"/>
<protein>
    <recommendedName>
        <fullName evidence="3">F-box domain-containing protein</fullName>
    </recommendedName>
</protein>
<gene>
    <name evidence="1" type="ORF">NEOLEDRAFT_1136617</name>
</gene>